<dbReference type="EMBL" id="CM042886">
    <property type="protein sequence ID" value="KAI4338743.1"/>
    <property type="molecule type" value="Genomic_DNA"/>
</dbReference>
<protein>
    <submittedName>
        <fullName evidence="1">Uncharacterized protein</fullName>
    </submittedName>
</protein>
<proteinExistence type="predicted"/>
<dbReference type="Proteomes" id="UP001057402">
    <property type="component" value="Chromosome 7"/>
</dbReference>
<keyword evidence="2" id="KW-1185">Reference proteome</keyword>
<sequence>MPPKRRRLHLLTPTAPKKFRSRNTKLVCGPVQPPDCLVVIDAERKSSVLVEAEKLQIPVVALVDSSMPLESFKRTTYPIPANDSVQFIYLFCNMIAKTILSEKKRLDTDRRRKEELLLLELLRRRISLTRLSCSSSTSPWQQILDLMVLYWPLNSEMGRQSINLKNGCNVPLFLPYSTAAEKVAQKELEKDSQSNLAIHTFELNEMPQFSGSQRDSHDLYSSLPLLTSHLLNALAWVYATQSVALLSLMNSTTLDMLLSQGKEYALMVDSRNVLATIDPSILLISAVYCI</sequence>
<gene>
    <name evidence="1" type="ORF">MLD38_023763</name>
</gene>
<comment type="caution">
    <text evidence="1">The sequence shown here is derived from an EMBL/GenBank/DDBJ whole genome shotgun (WGS) entry which is preliminary data.</text>
</comment>
<evidence type="ECO:0000313" key="1">
    <source>
        <dbReference type="EMBL" id="KAI4338743.1"/>
    </source>
</evidence>
<evidence type="ECO:0000313" key="2">
    <source>
        <dbReference type="Proteomes" id="UP001057402"/>
    </source>
</evidence>
<accession>A0ACB9NQ42</accession>
<organism evidence="1 2">
    <name type="scientific">Melastoma candidum</name>
    <dbReference type="NCBI Taxonomy" id="119954"/>
    <lineage>
        <taxon>Eukaryota</taxon>
        <taxon>Viridiplantae</taxon>
        <taxon>Streptophyta</taxon>
        <taxon>Embryophyta</taxon>
        <taxon>Tracheophyta</taxon>
        <taxon>Spermatophyta</taxon>
        <taxon>Magnoliopsida</taxon>
        <taxon>eudicotyledons</taxon>
        <taxon>Gunneridae</taxon>
        <taxon>Pentapetalae</taxon>
        <taxon>rosids</taxon>
        <taxon>malvids</taxon>
        <taxon>Myrtales</taxon>
        <taxon>Melastomataceae</taxon>
        <taxon>Melastomatoideae</taxon>
        <taxon>Melastomateae</taxon>
        <taxon>Melastoma</taxon>
    </lineage>
</organism>
<name>A0ACB9NQ42_9MYRT</name>
<reference evidence="2" key="1">
    <citation type="journal article" date="2023" name="Front. Plant Sci.">
        <title>Chromosomal-level genome assembly of Melastoma candidum provides insights into trichome evolution.</title>
        <authorList>
            <person name="Zhong Y."/>
            <person name="Wu W."/>
            <person name="Sun C."/>
            <person name="Zou P."/>
            <person name="Liu Y."/>
            <person name="Dai S."/>
            <person name="Zhou R."/>
        </authorList>
    </citation>
    <scope>NUCLEOTIDE SEQUENCE [LARGE SCALE GENOMIC DNA]</scope>
</reference>